<proteinExistence type="inferred from homology"/>
<evidence type="ECO:0000256" key="2">
    <source>
        <dbReference type="PIRSR" id="PIRSR006386-1"/>
    </source>
</evidence>
<keyword evidence="1 4" id="KW-0413">Isomerase</keyword>
<dbReference type="RefSeq" id="WP_128207616.1">
    <property type="nucleotide sequence ID" value="NZ_JBHRSO010000023.1"/>
</dbReference>
<accession>A0A443JSK7</accession>
<reference evidence="4 5" key="2">
    <citation type="submission" date="2019-01" db="EMBL/GenBank/DDBJ databases">
        <authorList>
            <person name="Li Y."/>
        </authorList>
    </citation>
    <scope>NUCLEOTIDE SEQUENCE [LARGE SCALE GENOMIC DNA]</scope>
    <source>
        <strain evidence="4 5">SK2B-1</strain>
    </source>
</reference>
<dbReference type="Proteomes" id="UP000284476">
    <property type="component" value="Unassembled WGS sequence"/>
</dbReference>
<dbReference type="PANTHER" id="PTHR42943">
    <property type="entry name" value="GLUTATHIONE S-TRANSFERASE KAPPA"/>
    <property type="match status" value="1"/>
</dbReference>
<feature type="domain" description="DSBA-like thioredoxin" evidence="3">
    <location>
        <begin position="5"/>
        <end position="194"/>
    </location>
</feature>
<evidence type="ECO:0000259" key="3">
    <source>
        <dbReference type="Pfam" id="PF01323"/>
    </source>
</evidence>
<evidence type="ECO:0000313" key="5">
    <source>
        <dbReference type="Proteomes" id="UP000284476"/>
    </source>
</evidence>
<dbReference type="SUPFAM" id="SSF52833">
    <property type="entry name" value="Thioredoxin-like"/>
    <property type="match status" value="1"/>
</dbReference>
<dbReference type="GO" id="GO:0006749">
    <property type="term" value="P:glutathione metabolic process"/>
    <property type="evidence" value="ECO:0007669"/>
    <property type="project" value="TreeGrafter"/>
</dbReference>
<dbReference type="Pfam" id="PF01323">
    <property type="entry name" value="DSBA"/>
    <property type="match status" value="1"/>
</dbReference>
<dbReference type="GO" id="GO:0004364">
    <property type="term" value="F:glutathione transferase activity"/>
    <property type="evidence" value="ECO:0007669"/>
    <property type="project" value="TreeGrafter"/>
</dbReference>
<dbReference type="InterPro" id="IPR014440">
    <property type="entry name" value="HCCAis_GSTk"/>
</dbReference>
<dbReference type="InterPro" id="IPR001853">
    <property type="entry name" value="DSBA-like_thioredoxin_dom"/>
</dbReference>
<dbReference type="GO" id="GO:0004602">
    <property type="term" value="F:glutathione peroxidase activity"/>
    <property type="evidence" value="ECO:0007669"/>
    <property type="project" value="TreeGrafter"/>
</dbReference>
<reference evidence="4 5" key="1">
    <citation type="submission" date="2019-01" db="EMBL/GenBank/DDBJ databases">
        <title>Sinorhodobacter populi sp. nov. isolated from the symptomatic bark tissue of Populus euramericana canker.</title>
        <authorList>
            <person name="Xu G."/>
        </authorList>
    </citation>
    <scope>NUCLEOTIDE SEQUENCE [LARGE SCALE GENOMIC DNA]</scope>
    <source>
        <strain evidence="4 5">SK2B-1</strain>
    </source>
</reference>
<sequence>MTQKIDYFFGIGSPWAYVGFDAFVALAKAQGAEIEPFVIPLIEENGGIYSRNRPPARKAYWLTDLKRWAKLRGLPLAFEGRDRLSDPTPAADMIVAAHLLGQDWLTLAGELHRAFWGRGEDVGLPEVRKAIADAAGLDGATLEDHAKSDAVAARKRESYEIAKEAGVFGIPSYRHDGELFWGQDSLPFLERHLKGEKLTD</sequence>
<dbReference type="GO" id="GO:1901170">
    <property type="term" value="P:naphthalene catabolic process"/>
    <property type="evidence" value="ECO:0007669"/>
    <property type="project" value="InterPro"/>
</dbReference>
<dbReference type="GO" id="GO:0018845">
    <property type="term" value="F:2-hydroxychromene-2-carboxylate isomerase activity"/>
    <property type="evidence" value="ECO:0007669"/>
    <property type="project" value="UniProtKB-UniRule"/>
</dbReference>
<comment type="caution">
    <text evidence="4">The sequence shown here is derived from an EMBL/GenBank/DDBJ whole genome shotgun (WGS) entry which is preliminary data.</text>
</comment>
<dbReference type="Gene3D" id="3.40.30.10">
    <property type="entry name" value="Glutaredoxin"/>
    <property type="match status" value="1"/>
</dbReference>
<comment type="similarity">
    <text evidence="1">Belongs to the GST superfamily. NadH family.</text>
</comment>
<name>A0A443JSK7_9RHOB</name>
<dbReference type="InterPro" id="IPR036249">
    <property type="entry name" value="Thioredoxin-like_sf"/>
</dbReference>
<dbReference type="AlphaFoldDB" id="A0A443JSK7"/>
<organism evidence="4 5">
    <name type="scientific">Paenirhodobacter populi</name>
    <dbReference type="NCBI Taxonomy" id="2306993"/>
    <lineage>
        <taxon>Bacteria</taxon>
        <taxon>Pseudomonadati</taxon>
        <taxon>Pseudomonadota</taxon>
        <taxon>Alphaproteobacteria</taxon>
        <taxon>Rhodobacterales</taxon>
        <taxon>Rhodobacter group</taxon>
        <taxon>Paenirhodobacter</taxon>
    </lineage>
</organism>
<dbReference type="CDD" id="cd03022">
    <property type="entry name" value="DsbA_HCCA_Iso"/>
    <property type="match status" value="1"/>
</dbReference>
<dbReference type="PIRSF" id="PIRSF006386">
    <property type="entry name" value="HCCAis_GSTk"/>
    <property type="match status" value="1"/>
</dbReference>
<dbReference type="PANTHER" id="PTHR42943:SF2">
    <property type="entry name" value="GLUTATHIONE S-TRANSFERASE KAPPA 1"/>
    <property type="match status" value="1"/>
</dbReference>
<dbReference type="InterPro" id="IPR051924">
    <property type="entry name" value="GST_Kappa/NadH"/>
</dbReference>
<dbReference type="EC" id="5.99.1.4" evidence="1"/>
<dbReference type="EMBL" id="SAUZ01000003">
    <property type="protein sequence ID" value="RWR23466.1"/>
    <property type="molecule type" value="Genomic_DNA"/>
</dbReference>
<evidence type="ECO:0000256" key="1">
    <source>
        <dbReference type="PIRNR" id="PIRNR006386"/>
    </source>
</evidence>
<comment type="catalytic activity">
    <reaction evidence="1">
        <text>2-hydroxychromene-2-carboxylate = (3E)-4-(2-hydroxyphenyl)-2-oxobut-3-enoate</text>
        <dbReference type="Rhea" id="RHEA:27401"/>
        <dbReference type="ChEBI" id="CHEBI:59350"/>
        <dbReference type="ChEBI" id="CHEBI:59353"/>
        <dbReference type="EC" id="5.99.1.4"/>
    </reaction>
</comment>
<evidence type="ECO:0000313" key="4">
    <source>
        <dbReference type="EMBL" id="RWR23466.1"/>
    </source>
</evidence>
<dbReference type="InterPro" id="IPR044087">
    <property type="entry name" value="NahD-like"/>
</dbReference>
<protein>
    <recommendedName>
        <fullName evidence="1">2-hydroxychromene-2-carboxylate isomerase</fullName>
        <ecNumber evidence="1">5.99.1.4</ecNumber>
    </recommendedName>
</protein>
<feature type="active site" description="Nucleophile" evidence="2">
    <location>
        <position position="13"/>
    </location>
</feature>
<gene>
    <name evidence="4" type="ORF">D2T30_03195</name>
</gene>